<dbReference type="InterPro" id="IPR001254">
    <property type="entry name" value="Trypsin_dom"/>
</dbReference>
<protein>
    <recommendedName>
        <fullName evidence="6">Peptidase S1 domain-containing protein</fullName>
    </recommendedName>
</protein>
<dbReference type="FunFam" id="2.40.10.10:FF:000068">
    <property type="entry name" value="transmembrane protease serine 2"/>
    <property type="match status" value="1"/>
</dbReference>
<dbReference type="InterPro" id="IPR035976">
    <property type="entry name" value="Sushi/SCR/CCP_sf"/>
</dbReference>
<feature type="domain" description="Sushi" evidence="4">
    <location>
        <begin position="303"/>
        <end position="377"/>
    </location>
</feature>
<keyword evidence="2" id="KW-0768">Sushi</keyword>
<evidence type="ECO:0008006" key="6">
    <source>
        <dbReference type="Google" id="ProtNLM"/>
    </source>
</evidence>
<feature type="non-terminal residue" evidence="5">
    <location>
        <position position="1"/>
    </location>
</feature>
<dbReference type="Gene3D" id="2.40.10.10">
    <property type="entry name" value="Trypsin-like serine proteases"/>
    <property type="match status" value="1"/>
</dbReference>
<evidence type="ECO:0000256" key="2">
    <source>
        <dbReference type="PROSITE-ProRule" id="PRU00302"/>
    </source>
</evidence>
<dbReference type="SMART" id="SM00032">
    <property type="entry name" value="CCP"/>
    <property type="match status" value="4"/>
</dbReference>
<name>A0A1B6KA80_9HEMI</name>
<feature type="domain" description="Peptidase S1" evidence="3">
    <location>
        <begin position="392"/>
        <end position="627"/>
    </location>
</feature>
<dbReference type="CDD" id="cd00190">
    <property type="entry name" value="Tryp_SPc"/>
    <property type="match status" value="1"/>
</dbReference>
<feature type="domain" description="Sushi" evidence="4">
    <location>
        <begin position="75"/>
        <end position="124"/>
    </location>
</feature>
<dbReference type="AlphaFoldDB" id="A0A1B6KA80"/>
<organism evidence="5">
    <name type="scientific">Graphocephala atropunctata</name>
    <dbReference type="NCBI Taxonomy" id="36148"/>
    <lineage>
        <taxon>Eukaryota</taxon>
        <taxon>Metazoa</taxon>
        <taxon>Ecdysozoa</taxon>
        <taxon>Arthropoda</taxon>
        <taxon>Hexapoda</taxon>
        <taxon>Insecta</taxon>
        <taxon>Pterygota</taxon>
        <taxon>Neoptera</taxon>
        <taxon>Paraneoptera</taxon>
        <taxon>Hemiptera</taxon>
        <taxon>Auchenorrhyncha</taxon>
        <taxon>Membracoidea</taxon>
        <taxon>Cicadellidae</taxon>
        <taxon>Cicadellinae</taxon>
        <taxon>Cicadellini</taxon>
        <taxon>Graphocephala</taxon>
    </lineage>
</organism>
<dbReference type="PROSITE" id="PS00134">
    <property type="entry name" value="TRYPSIN_HIS"/>
    <property type="match status" value="1"/>
</dbReference>
<reference evidence="5" key="1">
    <citation type="submission" date="2015-11" db="EMBL/GenBank/DDBJ databases">
        <title>De novo transcriptome assembly of four potential Pierce s Disease insect vectors from Arizona vineyards.</title>
        <authorList>
            <person name="Tassone E.E."/>
        </authorList>
    </citation>
    <scope>NUCLEOTIDE SEQUENCE</scope>
</reference>
<dbReference type="PANTHER" id="PTHR24252:SF7">
    <property type="entry name" value="HYALIN"/>
    <property type="match status" value="1"/>
</dbReference>
<comment type="caution">
    <text evidence="2">Lacks conserved residue(s) required for the propagation of feature annotation.</text>
</comment>
<dbReference type="SMART" id="SM00020">
    <property type="entry name" value="Tryp_SPc"/>
    <property type="match status" value="1"/>
</dbReference>
<dbReference type="GO" id="GO:0006508">
    <property type="term" value="P:proteolysis"/>
    <property type="evidence" value="ECO:0007669"/>
    <property type="project" value="InterPro"/>
</dbReference>
<dbReference type="EMBL" id="GEBQ01031620">
    <property type="protein sequence ID" value="JAT08357.1"/>
    <property type="molecule type" value="Transcribed_RNA"/>
</dbReference>
<dbReference type="GO" id="GO:0004252">
    <property type="term" value="F:serine-type endopeptidase activity"/>
    <property type="evidence" value="ECO:0007669"/>
    <property type="project" value="InterPro"/>
</dbReference>
<dbReference type="PRINTS" id="PR00722">
    <property type="entry name" value="CHYMOTRYPSIN"/>
</dbReference>
<dbReference type="InterPro" id="IPR001314">
    <property type="entry name" value="Peptidase_S1A"/>
</dbReference>
<sequence>ALAVMRGPSGKPVKVVWNMCLCTVSVDQPRVPWIVLSLILTGVGCSYQDCVLPVHPAHGKHVPFEFDCPVGRQTAACLGEPGTTVPDGWFLFVHCDQGFVLEQGYSQTSCADGRWLPSLPSCVYNFTNDRDKCATPPYPLNGHYKPLPIECALSNDAAEDYLLPGTFVASNCVLLYSCNKGYEVSDEDVISICVKGEWNPKSVTCNKGSTLVSTRTNTVRDPSGSGSGCVLPKQPQNRRYCSFQCKECTNQLNRCSYSPGSLVSDFVIKVQCNYGYGLADHLNYAAIACVNGTWNTDFPRCLKLCPPLESDSVYPQCQYGTTRVDCSHPMLPDTTATYQCRSSYTEYPSLTAAGVYKRTLTCRPNGKWSNSLPECQPVCGVSKGGINISPTIVDGIDTPLGAFPWHAGLYLQDGRTWKCSCGGSLISSRIVLTAAHCVVLQQPNTLKVVLGKYYRSWDYEEPYAVKCDVADIRIPGEFNGASTTYVWDIALLLLKEKVQINSFIMPVCRDMQMTLEINQDTTGYVVGWGKTTPDGKESDTLLHSDLTIIDHNDCSRKIPKILTIDKFCGTKGSVSVAEKGDSGGGLTTISNDLHYIIGIVSVKINNLSLFTNVSWPTHVSWLENEITSLDKVIYKGEK</sequence>
<evidence type="ECO:0000259" key="3">
    <source>
        <dbReference type="PROSITE" id="PS50240"/>
    </source>
</evidence>
<dbReference type="InterPro" id="IPR018114">
    <property type="entry name" value="TRYPSIN_HIS"/>
</dbReference>
<gene>
    <name evidence="5" type="ORF">g.16036</name>
</gene>
<dbReference type="SUPFAM" id="SSF57535">
    <property type="entry name" value="Complement control module/SCR domain"/>
    <property type="match status" value="2"/>
</dbReference>
<evidence type="ECO:0000256" key="1">
    <source>
        <dbReference type="ARBA" id="ARBA00023157"/>
    </source>
</evidence>
<dbReference type="PROSITE" id="PS50923">
    <property type="entry name" value="SUSHI"/>
    <property type="match status" value="2"/>
</dbReference>
<keyword evidence="1 2" id="KW-1015">Disulfide bond</keyword>
<dbReference type="Gene3D" id="2.10.70.10">
    <property type="entry name" value="Complement Module, domain 1"/>
    <property type="match status" value="3"/>
</dbReference>
<dbReference type="CDD" id="cd00033">
    <property type="entry name" value="CCP"/>
    <property type="match status" value="1"/>
</dbReference>
<dbReference type="InterPro" id="IPR043504">
    <property type="entry name" value="Peptidase_S1_PA_chymotrypsin"/>
</dbReference>
<dbReference type="InterPro" id="IPR000436">
    <property type="entry name" value="Sushi_SCR_CCP_dom"/>
</dbReference>
<evidence type="ECO:0000259" key="4">
    <source>
        <dbReference type="PROSITE" id="PS50923"/>
    </source>
</evidence>
<dbReference type="SUPFAM" id="SSF50494">
    <property type="entry name" value="Trypsin-like serine proteases"/>
    <property type="match status" value="1"/>
</dbReference>
<accession>A0A1B6KA80</accession>
<dbReference type="PROSITE" id="PS50240">
    <property type="entry name" value="TRYPSIN_DOM"/>
    <property type="match status" value="1"/>
</dbReference>
<proteinExistence type="predicted"/>
<evidence type="ECO:0000313" key="5">
    <source>
        <dbReference type="EMBL" id="JAT08357.1"/>
    </source>
</evidence>
<feature type="disulfide bond" evidence="2">
    <location>
        <begin position="95"/>
        <end position="122"/>
    </location>
</feature>
<dbReference type="PANTHER" id="PTHR24252">
    <property type="entry name" value="ACROSIN-RELATED"/>
    <property type="match status" value="1"/>
</dbReference>
<dbReference type="Pfam" id="PF00089">
    <property type="entry name" value="Trypsin"/>
    <property type="match status" value="1"/>
</dbReference>
<dbReference type="InterPro" id="IPR009003">
    <property type="entry name" value="Peptidase_S1_PA"/>
</dbReference>